<protein>
    <submittedName>
        <fullName evidence="2">Uncharacterized protein</fullName>
    </submittedName>
</protein>
<dbReference type="AlphaFoldDB" id="A0A6G8Q0U3"/>
<gene>
    <name evidence="2" type="ORF">GBA65_17920</name>
</gene>
<reference evidence="2 3" key="1">
    <citation type="submission" date="2019-10" db="EMBL/GenBank/DDBJ databases">
        <title>Rubrobacter sp nov SCSIO 52915 isolated from a deep-sea sediment in the South China Sea.</title>
        <authorList>
            <person name="Chen R.W."/>
        </authorList>
    </citation>
    <scope>NUCLEOTIDE SEQUENCE [LARGE SCALE GENOMIC DNA]</scope>
    <source>
        <strain evidence="2 3">SCSIO 52915</strain>
    </source>
</reference>
<evidence type="ECO:0000256" key="1">
    <source>
        <dbReference type="SAM" id="MobiDB-lite"/>
    </source>
</evidence>
<feature type="region of interest" description="Disordered" evidence="1">
    <location>
        <begin position="57"/>
        <end position="76"/>
    </location>
</feature>
<dbReference type="Proteomes" id="UP000502706">
    <property type="component" value="Chromosome"/>
</dbReference>
<evidence type="ECO:0000313" key="2">
    <source>
        <dbReference type="EMBL" id="QIN80086.1"/>
    </source>
</evidence>
<proteinExistence type="predicted"/>
<name>A0A6G8Q0U3_9ACTN</name>
<sequence>MWWITKRRPDRFYRPLMGRGKRSRFTCGHDGPALVRQTDEGSVAVCLLCDTVGPPRETAGEARQALQDLADDRREQ</sequence>
<keyword evidence="3" id="KW-1185">Reference proteome</keyword>
<dbReference type="KEGG" id="rmar:GBA65_17920"/>
<evidence type="ECO:0000313" key="3">
    <source>
        <dbReference type="Proteomes" id="UP000502706"/>
    </source>
</evidence>
<dbReference type="EMBL" id="CP045121">
    <property type="protein sequence ID" value="QIN80086.1"/>
    <property type="molecule type" value="Genomic_DNA"/>
</dbReference>
<organism evidence="2 3">
    <name type="scientific">Rubrobacter marinus</name>
    <dbReference type="NCBI Taxonomy" id="2653852"/>
    <lineage>
        <taxon>Bacteria</taxon>
        <taxon>Bacillati</taxon>
        <taxon>Actinomycetota</taxon>
        <taxon>Rubrobacteria</taxon>
        <taxon>Rubrobacterales</taxon>
        <taxon>Rubrobacteraceae</taxon>
        <taxon>Rubrobacter</taxon>
    </lineage>
</organism>
<accession>A0A6G8Q0U3</accession>